<keyword evidence="3" id="KW-1185">Reference proteome</keyword>
<dbReference type="EMBL" id="JBHLTG010000076">
    <property type="protein sequence ID" value="MFC0682968.1"/>
    <property type="molecule type" value="Genomic_DNA"/>
</dbReference>
<evidence type="ECO:0000313" key="3">
    <source>
        <dbReference type="Proteomes" id="UP001589896"/>
    </source>
</evidence>
<evidence type="ECO:0000313" key="2">
    <source>
        <dbReference type="EMBL" id="MFC0682968.1"/>
    </source>
</evidence>
<proteinExistence type="predicted"/>
<feature type="domain" description="Transposase IS4 N-terminal" evidence="1">
    <location>
        <begin position="19"/>
        <end position="112"/>
    </location>
</feature>
<sequence length="164" mass="18642">MSIQNCFADFLEESPVDVAQLTTFSEHIPDEWIAKAVTLSDKATIRRRRLPSDMVLWLIVGMAFFRNEPIAEVARRMNVCAEGLANEELLAKSALTQARQRLGKAAPEWLFRQCSHRWGLERYPEDTWQGLQVFAVDGALFRTADTPELRDHFGSGNTSSDRQT</sequence>
<dbReference type="RefSeq" id="WP_386677505.1">
    <property type="nucleotide sequence ID" value="NZ_JBHLTG010000076.1"/>
</dbReference>
<name>A0ABV6S170_9GAMM</name>
<dbReference type="Proteomes" id="UP001589896">
    <property type="component" value="Unassembled WGS sequence"/>
</dbReference>
<dbReference type="InterPro" id="IPR024473">
    <property type="entry name" value="Transposases_IS4_N"/>
</dbReference>
<gene>
    <name evidence="2" type="ORF">ACFFGH_34510</name>
</gene>
<comment type="caution">
    <text evidence="2">The sequence shown here is derived from an EMBL/GenBank/DDBJ whole genome shotgun (WGS) entry which is preliminary data.</text>
</comment>
<feature type="non-terminal residue" evidence="2">
    <location>
        <position position="164"/>
    </location>
</feature>
<dbReference type="Pfam" id="PF13006">
    <property type="entry name" value="Nterm_IS4"/>
    <property type="match status" value="1"/>
</dbReference>
<organism evidence="2 3">
    <name type="scientific">Lysobacter korlensis</name>
    <dbReference type="NCBI Taxonomy" id="553636"/>
    <lineage>
        <taxon>Bacteria</taxon>
        <taxon>Pseudomonadati</taxon>
        <taxon>Pseudomonadota</taxon>
        <taxon>Gammaproteobacteria</taxon>
        <taxon>Lysobacterales</taxon>
        <taxon>Lysobacteraceae</taxon>
        <taxon>Lysobacter</taxon>
    </lineage>
</organism>
<reference evidence="2 3" key="1">
    <citation type="submission" date="2024-09" db="EMBL/GenBank/DDBJ databases">
        <authorList>
            <person name="Sun Q."/>
            <person name="Mori K."/>
        </authorList>
    </citation>
    <scope>NUCLEOTIDE SEQUENCE [LARGE SCALE GENOMIC DNA]</scope>
    <source>
        <strain evidence="2 3">KCTC 23076</strain>
    </source>
</reference>
<protein>
    <submittedName>
        <fullName evidence="2">Transposase domain-containing protein</fullName>
    </submittedName>
</protein>
<accession>A0ABV6S170</accession>
<evidence type="ECO:0000259" key="1">
    <source>
        <dbReference type="Pfam" id="PF13006"/>
    </source>
</evidence>
<dbReference type="PANTHER" id="PTHR37529">
    <property type="entry name" value="TRANSPOSASE INSG FOR INSERTION SEQUENCE ELEMENT IS4-RELATED"/>
    <property type="match status" value="1"/>
</dbReference>
<dbReference type="PANTHER" id="PTHR37529:SF1">
    <property type="entry name" value="TRANSPOSASE INSG FOR INSERTION SEQUENCE ELEMENT IS4-RELATED"/>
    <property type="match status" value="1"/>
</dbReference>